<protein>
    <submittedName>
        <fullName evidence="1">Phosphonate C-P lyase system protein PhnG</fullName>
    </submittedName>
</protein>
<reference evidence="1 2" key="1">
    <citation type="submission" date="2017-03" db="EMBL/GenBank/DDBJ databases">
        <title>Draft genime sequence of the acidophilic sulfur-oxidizing bacterium Acidithiobacillus sp. SH, isolated from seawater.</title>
        <authorList>
            <person name="Sharmin S."/>
            <person name="Tokuhisa M."/>
            <person name="Kanao T."/>
            <person name="Kamimura K."/>
        </authorList>
    </citation>
    <scope>NUCLEOTIDE SEQUENCE [LARGE SCALE GENOMIC DNA]</scope>
    <source>
        <strain evidence="1 2">SH</strain>
    </source>
</reference>
<proteinExistence type="predicted"/>
<evidence type="ECO:0000313" key="1">
    <source>
        <dbReference type="EMBL" id="PKY11157.1"/>
    </source>
</evidence>
<dbReference type="OrthoDB" id="5298796at2"/>
<comment type="caution">
    <text evidence="1">The sequence shown here is derived from an EMBL/GenBank/DDBJ whole genome shotgun (WGS) entry which is preliminary data.</text>
</comment>
<dbReference type="Pfam" id="PF06754">
    <property type="entry name" value="PhnG"/>
    <property type="match status" value="1"/>
</dbReference>
<dbReference type="EMBL" id="MXAV01000024">
    <property type="protein sequence ID" value="PKY11157.1"/>
    <property type="molecule type" value="Genomic_DNA"/>
</dbReference>
<dbReference type="RefSeq" id="WP_101537484.1">
    <property type="nucleotide sequence ID" value="NZ_MXAV01000024.1"/>
</dbReference>
<evidence type="ECO:0000313" key="2">
    <source>
        <dbReference type="Proteomes" id="UP000234329"/>
    </source>
</evidence>
<dbReference type="NCBIfam" id="TIGR03293">
    <property type="entry name" value="PhnG_redo"/>
    <property type="match status" value="1"/>
</dbReference>
<dbReference type="InterPro" id="IPR009609">
    <property type="entry name" value="Phosphonate_metab_PhnG"/>
</dbReference>
<keyword evidence="2" id="KW-1185">Reference proteome</keyword>
<dbReference type="GO" id="GO:0015716">
    <property type="term" value="P:organic phosphonate transport"/>
    <property type="evidence" value="ECO:0007669"/>
    <property type="project" value="InterPro"/>
</dbReference>
<dbReference type="AlphaFoldDB" id="A0A2I1DMR1"/>
<dbReference type="GO" id="GO:0019634">
    <property type="term" value="P:organic phosphonate metabolic process"/>
    <property type="evidence" value="ECO:0007669"/>
    <property type="project" value="InterPro"/>
</dbReference>
<dbReference type="Proteomes" id="UP000234329">
    <property type="component" value="Unassembled WGS sequence"/>
</dbReference>
<organism evidence="1 2">
    <name type="scientific">Acidithiobacillus marinus</name>
    <dbReference type="NCBI Taxonomy" id="187490"/>
    <lineage>
        <taxon>Bacteria</taxon>
        <taxon>Pseudomonadati</taxon>
        <taxon>Pseudomonadota</taxon>
        <taxon>Acidithiobacillia</taxon>
        <taxon>Acidithiobacillales</taxon>
        <taxon>Acidithiobacillaceae</taxon>
        <taxon>Acidithiobacillus</taxon>
    </lineage>
</organism>
<dbReference type="GO" id="GO:0016829">
    <property type="term" value="F:lyase activity"/>
    <property type="evidence" value="ECO:0007669"/>
    <property type="project" value="UniProtKB-KW"/>
</dbReference>
<sequence>MDNKAKQEQATHPQRALWMQELAQSSLKTLQALAATVSSWPDYQVLEGPAIGTILIHGPIAGNGGTFPVGDCTITRCRVQDSHGHEGFSWILGQQPEIALWAARWDALLQNPEQLAVHWDTSIRQLRQERRQREQDTVSTMQKTQVRFFSMENMRT</sequence>
<accession>A0A2I1DMR1</accession>
<dbReference type="FunCoup" id="A0A2I1DMR1">
    <property type="interactions" value="17"/>
</dbReference>
<gene>
    <name evidence="1" type="ORF">B1757_06120</name>
</gene>
<dbReference type="InParanoid" id="A0A2I1DMR1"/>
<name>A0A2I1DMR1_9PROT</name>
<keyword evidence="1" id="KW-0456">Lyase</keyword>